<gene>
    <name evidence="1" type="ORF">PP769_18115</name>
</gene>
<organism evidence="1 2">
    <name type="scientific">Candidatus Nitrospira allomarina</name>
    <dbReference type="NCBI Taxonomy" id="3020900"/>
    <lineage>
        <taxon>Bacteria</taxon>
        <taxon>Pseudomonadati</taxon>
        <taxon>Nitrospirota</taxon>
        <taxon>Nitrospiria</taxon>
        <taxon>Nitrospirales</taxon>
        <taxon>Nitrospiraceae</taxon>
        <taxon>Nitrospira</taxon>
    </lineage>
</organism>
<keyword evidence="2" id="KW-1185">Reference proteome</keyword>
<evidence type="ECO:0000313" key="1">
    <source>
        <dbReference type="EMBL" id="WNM57863.1"/>
    </source>
</evidence>
<evidence type="ECO:0000313" key="2">
    <source>
        <dbReference type="Proteomes" id="UP001302719"/>
    </source>
</evidence>
<dbReference type="Proteomes" id="UP001302719">
    <property type="component" value="Chromosome"/>
</dbReference>
<dbReference type="RefSeq" id="WP_312642878.1">
    <property type="nucleotide sequence ID" value="NZ_CP116967.1"/>
</dbReference>
<proteinExistence type="predicted"/>
<name>A0AA96G9W7_9BACT</name>
<dbReference type="EMBL" id="CP116967">
    <property type="protein sequence ID" value="WNM57863.1"/>
    <property type="molecule type" value="Genomic_DNA"/>
</dbReference>
<accession>A0AA96G9W7</accession>
<reference evidence="1 2" key="1">
    <citation type="submission" date="2023-01" db="EMBL/GenBank/DDBJ databases">
        <title>Cultivation and genomic characterization of new, ubiquitous marine nitrite-oxidizing bacteria from the Nitrospirales.</title>
        <authorList>
            <person name="Mueller A.J."/>
            <person name="Daebeler A."/>
            <person name="Herbold C.W."/>
            <person name="Kirkegaard R.H."/>
            <person name="Daims H."/>
        </authorList>
    </citation>
    <scope>NUCLEOTIDE SEQUENCE [LARGE SCALE GENOMIC DNA]</scope>
    <source>
        <strain evidence="1 2">VA</strain>
    </source>
</reference>
<dbReference type="AlphaFoldDB" id="A0AA96G9W7"/>
<protein>
    <submittedName>
        <fullName evidence="1">Uncharacterized protein</fullName>
    </submittedName>
</protein>
<sequence length="221" mass="24924">MTERIQINPGWKSLNGHMLRTVDFSWGRHVLFLTWLLLTGCAEPPISQLNAATQALEDARISEAEHYAIERFTEAETAFRQVQQQLDRQGDRMPLFRNYDPVITMLSEVFNNATQAKIEAIANKKESKANAEVALAFAKQHLQDVRALLADVAAPTPDHGELDQLLQAFQDTETLLAEIESIMAQEHFIDVMTTSHSVEFFATRIQAQIISVKQLAAKQHV</sequence>
<dbReference type="KEGG" id="nall:PP769_18115"/>